<evidence type="ECO:0000313" key="1">
    <source>
        <dbReference type="EMBL" id="TNN25018.1"/>
    </source>
</evidence>
<evidence type="ECO:0000313" key="2">
    <source>
        <dbReference type="Proteomes" id="UP000314294"/>
    </source>
</evidence>
<keyword evidence="2" id="KW-1185">Reference proteome</keyword>
<proteinExistence type="predicted"/>
<protein>
    <submittedName>
        <fullName evidence="1">Uncharacterized protein</fullName>
    </submittedName>
</protein>
<dbReference type="EMBL" id="SRLO01013682">
    <property type="protein sequence ID" value="TNN25018.1"/>
    <property type="molecule type" value="Genomic_DNA"/>
</dbReference>
<dbReference type="AlphaFoldDB" id="A0A4Z2E885"/>
<dbReference type="Proteomes" id="UP000314294">
    <property type="component" value="Unassembled WGS sequence"/>
</dbReference>
<gene>
    <name evidence="1" type="ORF">EYF80_064855</name>
</gene>
<sequence>MDEHSCPLEFSSCKSAARRRPSAPPLPCTCVPCTCTCVVCTCTSTSNT</sequence>
<organism evidence="1 2">
    <name type="scientific">Liparis tanakae</name>
    <name type="common">Tanaka's snailfish</name>
    <dbReference type="NCBI Taxonomy" id="230148"/>
    <lineage>
        <taxon>Eukaryota</taxon>
        <taxon>Metazoa</taxon>
        <taxon>Chordata</taxon>
        <taxon>Craniata</taxon>
        <taxon>Vertebrata</taxon>
        <taxon>Euteleostomi</taxon>
        <taxon>Actinopterygii</taxon>
        <taxon>Neopterygii</taxon>
        <taxon>Teleostei</taxon>
        <taxon>Neoteleostei</taxon>
        <taxon>Acanthomorphata</taxon>
        <taxon>Eupercaria</taxon>
        <taxon>Perciformes</taxon>
        <taxon>Cottioidei</taxon>
        <taxon>Cottales</taxon>
        <taxon>Liparidae</taxon>
        <taxon>Liparis</taxon>
    </lineage>
</organism>
<reference evidence="1 2" key="1">
    <citation type="submission" date="2019-03" db="EMBL/GenBank/DDBJ databases">
        <title>First draft genome of Liparis tanakae, snailfish: a comprehensive survey of snailfish specific genes.</title>
        <authorList>
            <person name="Kim W."/>
            <person name="Song I."/>
            <person name="Jeong J.-H."/>
            <person name="Kim D."/>
            <person name="Kim S."/>
            <person name="Ryu S."/>
            <person name="Song J.Y."/>
            <person name="Lee S.K."/>
        </authorList>
    </citation>
    <scope>NUCLEOTIDE SEQUENCE [LARGE SCALE GENOMIC DNA]</scope>
    <source>
        <tissue evidence="1">Muscle</tissue>
    </source>
</reference>
<accession>A0A4Z2E885</accession>
<comment type="caution">
    <text evidence="1">The sequence shown here is derived from an EMBL/GenBank/DDBJ whole genome shotgun (WGS) entry which is preliminary data.</text>
</comment>
<name>A0A4Z2E885_9TELE</name>